<dbReference type="Gene3D" id="3.40.640.10">
    <property type="entry name" value="Type I PLP-dependent aspartate aminotransferase-like (Major domain)"/>
    <property type="match status" value="1"/>
</dbReference>
<comment type="cofactor">
    <cofactor evidence="1">
        <name>pyridoxal 5'-phosphate</name>
        <dbReference type="ChEBI" id="CHEBI:597326"/>
    </cofactor>
</comment>
<dbReference type="SUPFAM" id="SSF53383">
    <property type="entry name" value="PLP-dependent transferases"/>
    <property type="match status" value="1"/>
</dbReference>
<evidence type="ECO:0000256" key="2">
    <source>
        <dbReference type="ARBA" id="ARBA00007441"/>
    </source>
</evidence>
<feature type="domain" description="Aminotransferase class I/classII large" evidence="6">
    <location>
        <begin position="30"/>
        <end position="378"/>
    </location>
</feature>
<dbReference type="InterPro" id="IPR050596">
    <property type="entry name" value="AspAT/PAT-like"/>
</dbReference>
<proteinExistence type="inferred from homology"/>
<evidence type="ECO:0000256" key="5">
    <source>
        <dbReference type="ARBA" id="ARBA00022898"/>
    </source>
</evidence>
<dbReference type="EMBL" id="FMHG01000001">
    <property type="protein sequence ID" value="SCJ73922.1"/>
    <property type="molecule type" value="Genomic_DNA"/>
</dbReference>
<dbReference type="GO" id="GO:0004069">
    <property type="term" value="F:L-aspartate:2-oxoglutarate aminotransferase activity"/>
    <property type="evidence" value="ECO:0007669"/>
    <property type="project" value="UniProtKB-EC"/>
</dbReference>
<dbReference type="GO" id="GO:0006520">
    <property type="term" value="P:amino acid metabolic process"/>
    <property type="evidence" value="ECO:0007669"/>
    <property type="project" value="InterPro"/>
</dbReference>
<dbReference type="AlphaFoldDB" id="A0A1C6IW21"/>
<evidence type="ECO:0000256" key="1">
    <source>
        <dbReference type="ARBA" id="ARBA00001933"/>
    </source>
</evidence>
<organism evidence="7">
    <name type="scientific">uncultured Anaerotruncus sp</name>
    <dbReference type="NCBI Taxonomy" id="905011"/>
    <lineage>
        <taxon>Bacteria</taxon>
        <taxon>Bacillati</taxon>
        <taxon>Bacillota</taxon>
        <taxon>Clostridia</taxon>
        <taxon>Eubacteriales</taxon>
        <taxon>Oscillospiraceae</taxon>
        <taxon>Anaerotruncus</taxon>
        <taxon>environmental samples</taxon>
    </lineage>
</organism>
<reference evidence="7" key="1">
    <citation type="submission" date="2015-09" db="EMBL/GenBank/DDBJ databases">
        <authorList>
            <consortium name="Pathogen Informatics"/>
        </authorList>
    </citation>
    <scope>NUCLEOTIDE SEQUENCE</scope>
    <source>
        <strain evidence="7">2789STDY5834896</strain>
    </source>
</reference>
<dbReference type="CDD" id="cd00609">
    <property type="entry name" value="AAT_like"/>
    <property type="match status" value="1"/>
</dbReference>
<dbReference type="GO" id="GO:0030170">
    <property type="term" value="F:pyridoxal phosphate binding"/>
    <property type="evidence" value="ECO:0007669"/>
    <property type="project" value="InterPro"/>
</dbReference>
<name>A0A1C6IW21_9FIRM</name>
<evidence type="ECO:0000313" key="7">
    <source>
        <dbReference type="EMBL" id="SCJ73922.1"/>
    </source>
</evidence>
<accession>A0A1C6IW21</accession>
<dbReference type="Gene3D" id="3.90.1150.10">
    <property type="entry name" value="Aspartate Aminotransferase, domain 1"/>
    <property type="match status" value="1"/>
</dbReference>
<dbReference type="FunFam" id="3.40.640.10:FF:000033">
    <property type="entry name" value="Aspartate aminotransferase"/>
    <property type="match status" value="1"/>
</dbReference>
<dbReference type="PANTHER" id="PTHR46383">
    <property type="entry name" value="ASPARTATE AMINOTRANSFERASE"/>
    <property type="match status" value="1"/>
</dbReference>
<gene>
    <name evidence="7" type="ORF">SAMEA3545359_01718</name>
</gene>
<keyword evidence="4 7" id="KW-0808">Transferase</keyword>
<keyword evidence="5" id="KW-0663">Pyridoxal phosphate</keyword>
<comment type="similarity">
    <text evidence="2">Belongs to the class-I pyridoxal-phosphate-dependent aminotransferase family.</text>
</comment>
<evidence type="ECO:0000256" key="4">
    <source>
        <dbReference type="ARBA" id="ARBA00022679"/>
    </source>
</evidence>
<dbReference type="Pfam" id="PF00155">
    <property type="entry name" value="Aminotran_1_2"/>
    <property type="match status" value="1"/>
</dbReference>
<sequence length="384" mass="42734">MKNKYIAKRYWKNTDTAMAASGKLAGLYPDLINLAIGDPDLTTDSRIIEAAMADAGLGHTHYTGTLGDAELLQAIGAYYREMYRYEIPGDGCIVTASACHGMWLALEAILDDGDEVIIPDPYFTPYPYQVELARGVPVFLPTYESENFQIDIGRLERLITPRTKAIILNTPNNPTGSCLSLETLQKVGKIAEQYDLLLIADDIYTIFSFENPFIPVTTLPGLAERTITVCSFSKDYCMTGWRIGYNLAPPEIVAVMRDINENVVYTAPAPSQRAALHALKLRHQVQPAIIDEFKTRLDYAYQRICQIDYLSVLPVRGSIYLFVNIQKTGLTSAAFCRRLLEHYHINAISGEAFGACGEGYVRLALTVGVPALKEAFDRLDPHQF</sequence>
<dbReference type="InterPro" id="IPR015422">
    <property type="entry name" value="PyrdxlP-dep_Trfase_small"/>
</dbReference>
<dbReference type="InterPro" id="IPR015421">
    <property type="entry name" value="PyrdxlP-dep_Trfase_major"/>
</dbReference>
<evidence type="ECO:0000259" key="6">
    <source>
        <dbReference type="Pfam" id="PF00155"/>
    </source>
</evidence>
<keyword evidence="3 7" id="KW-0032">Aminotransferase</keyword>
<dbReference type="InterPro" id="IPR015424">
    <property type="entry name" value="PyrdxlP-dep_Trfase"/>
</dbReference>
<dbReference type="EC" id="2.6.1.1" evidence="7"/>
<protein>
    <submittedName>
        <fullName evidence="7">Aspartate aminotransferase</fullName>
        <ecNumber evidence="7">2.6.1.1</ecNumber>
    </submittedName>
</protein>
<dbReference type="InterPro" id="IPR004839">
    <property type="entry name" value="Aminotransferase_I/II_large"/>
</dbReference>
<evidence type="ECO:0000256" key="3">
    <source>
        <dbReference type="ARBA" id="ARBA00022576"/>
    </source>
</evidence>